<name>A0AAV4D4P7_9GAST</name>
<protein>
    <submittedName>
        <fullName evidence="1">Uncharacterized protein</fullName>
    </submittedName>
</protein>
<dbReference type="Proteomes" id="UP000735302">
    <property type="component" value="Unassembled WGS sequence"/>
</dbReference>
<dbReference type="AlphaFoldDB" id="A0AAV4D4P7"/>
<evidence type="ECO:0000313" key="1">
    <source>
        <dbReference type="EMBL" id="GFO39144.1"/>
    </source>
</evidence>
<accession>A0AAV4D4P7</accession>
<dbReference type="EMBL" id="BLXT01007418">
    <property type="protein sequence ID" value="GFO39144.1"/>
    <property type="molecule type" value="Genomic_DNA"/>
</dbReference>
<reference evidence="1 2" key="1">
    <citation type="journal article" date="2021" name="Elife">
        <title>Chloroplast acquisition without the gene transfer in kleptoplastic sea slugs, Plakobranchus ocellatus.</title>
        <authorList>
            <person name="Maeda T."/>
            <person name="Takahashi S."/>
            <person name="Yoshida T."/>
            <person name="Shimamura S."/>
            <person name="Takaki Y."/>
            <person name="Nagai Y."/>
            <person name="Toyoda A."/>
            <person name="Suzuki Y."/>
            <person name="Arimoto A."/>
            <person name="Ishii H."/>
            <person name="Satoh N."/>
            <person name="Nishiyama T."/>
            <person name="Hasebe M."/>
            <person name="Maruyama T."/>
            <person name="Minagawa J."/>
            <person name="Obokata J."/>
            <person name="Shigenobu S."/>
        </authorList>
    </citation>
    <scope>NUCLEOTIDE SEQUENCE [LARGE SCALE GENOMIC DNA]</scope>
</reference>
<comment type="caution">
    <text evidence="1">The sequence shown here is derived from an EMBL/GenBank/DDBJ whole genome shotgun (WGS) entry which is preliminary data.</text>
</comment>
<sequence>MVDGFTLDKTDDFAVLMDTVQAKATTETELHVLTSAFLAVPTFESSLKRCSDLLVLGRNRWAGKIRLPRLGFELFTPRSTGKPTIKLATTQYHLIVDTPACIKGSRYRSRPVRTVASSRLGYRNRGFGNVGNSYNRYRYRSGGSRFRDRNYYNNNNNNNFNDGYYNINDGFLRNNDRFYYNENQHLGFADLGFRDAGYYGW</sequence>
<keyword evidence="2" id="KW-1185">Reference proteome</keyword>
<proteinExistence type="predicted"/>
<gene>
    <name evidence="1" type="ORF">PoB_006564900</name>
</gene>
<evidence type="ECO:0000313" key="2">
    <source>
        <dbReference type="Proteomes" id="UP000735302"/>
    </source>
</evidence>
<organism evidence="1 2">
    <name type="scientific">Plakobranchus ocellatus</name>
    <dbReference type="NCBI Taxonomy" id="259542"/>
    <lineage>
        <taxon>Eukaryota</taxon>
        <taxon>Metazoa</taxon>
        <taxon>Spiralia</taxon>
        <taxon>Lophotrochozoa</taxon>
        <taxon>Mollusca</taxon>
        <taxon>Gastropoda</taxon>
        <taxon>Heterobranchia</taxon>
        <taxon>Euthyneura</taxon>
        <taxon>Panpulmonata</taxon>
        <taxon>Sacoglossa</taxon>
        <taxon>Placobranchoidea</taxon>
        <taxon>Plakobranchidae</taxon>
        <taxon>Plakobranchus</taxon>
    </lineage>
</organism>